<feature type="compositionally biased region" description="Basic and acidic residues" evidence="1">
    <location>
        <begin position="81"/>
        <end position="95"/>
    </location>
</feature>
<reference evidence="2" key="1">
    <citation type="submission" date="2014-11" db="EMBL/GenBank/DDBJ databases">
        <authorList>
            <person name="Otto D Thomas"/>
            <person name="Naeem Raeece"/>
        </authorList>
    </citation>
    <scope>NUCLEOTIDE SEQUENCE</scope>
</reference>
<organism evidence="2">
    <name type="scientific">Chromera velia CCMP2878</name>
    <dbReference type="NCBI Taxonomy" id="1169474"/>
    <lineage>
        <taxon>Eukaryota</taxon>
        <taxon>Sar</taxon>
        <taxon>Alveolata</taxon>
        <taxon>Colpodellida</taxon>
        <taxon>Chromeraceae</taxon>
        <taxon>Chromera</taxon>
    </lineage>
</organism>
<gene>
    <name evidence="2" type="ORF">Cvel_5075</name>
</gene>
<feature type="compositionally biased region" description="Basic residues" evidence="1">
    <location>
        <begin position="100"/>
        <end position="110"/>
    </location>
</feature>
<proteinExistence type="predicted"/>
<accession>A0A0G4GR17</accession>
<feature type="region of interest" description="Disordered" evidence="1">
    <location>
        <begin position="43"/>
        <end position="63"/>
    </location>
</feature>
<feature type="compositionally biased region" description="Low complexity" evidence="1">
    <location>
        <begin position="276"/>
        <end position="295"/>
    </location>
</feature>
<feature type="compositionally biased region" description="Low complexity" evidence="1">
    <location>
        <begin position="335"/>
        <end position="348"/>
    </location>
</feature>
<feature type="region of interest" description="Disordered" evidence="1">
    <location>
        <begin position="308"/>
        <end position="356"/>
    </location>
</feature>
<dbReference type="EMBL" id="CDMZ01001458">
    <property type="protein sequence ID" value="CEM32903.1"/>
    <property type="molecule type" value="Genomic_DNA"/>
</dbReference>
<dbReference type="VEuPathDB" id="CryptoDB:Cvel_5075"/>
<sequence length="469" mass="49988">MEGHPQSRQPLVCREPDADSFDVSESACVKALGLDLSEIRRSSNASCSTISKPPNQKGSVLSTASMDDLFLSPTIERLDSKLGDSYERTKNDRPMPTKSAMRHAKSERKAHRVTIAPWGAEVVSPPSSFLLSRESSDWLWQEEGEDKALSPLPLSLPGPEVPEGSVLKEARAGCRKDGKGLVELFGKRLLVTQPSSESSISEPADEAEEAERRAVRRNTYLNALPEDLRRKAEEEEEVGSSKCTREYEHEDTVGGAGRGVAPSLSPETLHVHGPPSTTYASSSSDRGSASAAASSTYKPSFFLSPHGCETTVAGDHPGIDGGSGRRMSVGPSEALSLSPSVFSSQQSPMTSPSHVSLSLPIDLQSIRYGPPRIPHEGLQSQLSLPNFPLTRGLGGTLEDDAEAADECAAPRHGAARPWLSLSEGCDSSESGSRSRSTGRAGESDKVSEGGFGLFGMNACCFSSMERGDS</sequence>
<evidence type="ECO:0000256" key="1">
    <source>
        <dbReference type="SAM" id="MobiDB-lite"/>
    </source>
</evidence>
<feature type="region of interest" description="Disordered" evidence="1">
    <location>
        <begin position="192"/>
        <end position="295"/>
    </location>
</feature>
<name>A0A0G4GR17_9ALVE</name>
<dbReference type="AlphaFoldDB" id="A0A0G4GR17"/>
<evidence type="ECO:0000313" key="2">
    <source>
        <dbReference type="EMBL" id="CEM32903.1"/>
    </source>
</evidence>
<feature type="region of interest" description="Disordered" evidence="1">
    <location>
        <begin position="393"/>
        <end position="455"/>
    </location>
</feature>
<feature type="region of interest" description="Disordered" evidence="1">
    <location>
        <begin position="81"/>
        <end position="110"/>
    </location>
</feature>
<feature type="compositionally biased region" description="Low complexity" evidence="1">
    <location>
        <begin position="420"/>
        <end position="440"/>
    </location>
</feature>
<protein>
    <submittedName>
        <fullName evidence="2">Uncharacterized protein</fullName>
    </submittedName>
</protein>
<feature type="compositionally biased region" description="Basic and acidic residues" evidence="1">
    <location>
        <begin position="243"/>
        <end position="252"/>
    </location>
</feature>